<dbReference type="Gene3D" id="2.60.120.10">
    <property type="entry name" value="Jelly Rolls"/>
    <property type="match status" value="2"/>
</dbReference>
<reference evidence="7 8" key="1">
    <citation type="submission" date="2017-09" db="EMBL/GenBank/DDBJ databases">
        <title>Arcobacter canalis sp. nov., a new species isolated from a water canal contaminated with urban sewage.</title>
        <authorList>
            <person name="Perez-Cataluna A."/>
            <person name="Salas-Masso N."/>
            <person name="Figueras M.J."/>
        </authorList>
    </citation>
    <scope>NUCLEOTIDE SEQUENCE [LARGE SCALE GENOMIC DNA]</scope>
    <source>
        <strain evidence="7 8">F98-3</strain>
    </source>
</reference>
<accession>A0A2G1DEI8</accession>
<keyword evidence="8" id="KW-1185">Reference proteome</keyword>
<feature type="binding site" evidence="2">
    <location>
        <position position="59"/>
    </location>
    <ligand>
        <name>Fe cation</name>
        <dbReference type="ChEBI" id="CHEBI:24875"/>
    </ligand>
</feature>
<reference evidence="6 9" key="2">
    <citation type="submission" date="2018-08" db="EMBL/GenBank/DDBJ databases">
        <title>Complete genome of the Arcobacter molluscorum type strain LMG 25693.</title>
        <authorList>
            <person name="Miller W.G."/>
            <person name="Yee E."/>
            <person name="Bono J.L."/>
        </authorList>
    </citation>
    <scope>NUCLEOTIDE SEQUENCE [LARGE SCALE GENOMIC DNA]</scope>
    <source>
        <strain evidence="6 9">CECT 7696</strain>
    </source>
</reference>
<sequence>MIKKIPKENMGTSNLGWLESRFHFSFAQYFNPSNINFGVLRVLNDDIIHPHSGFDTHPHDNMEIISYVIKGSITHKDSMGNEETLSRGEVQYLSAGDGIFHSEHNFQNEDLRLLQIWIIPPKRNLKKIYGSYRYKKEERINKLLNIVSSKKQNSKVTIHQDINIFVSELDQNKTLNYKIEENRQIYFVQIEGSCKINEIILEEGDALEITNDNNLLITSLNNSHFLFIEMKEE</sequence>
<dbReference type="CDD" id="cd02910">
    <property type="entry name" value="cupin_Yhhw_N"/>
    <property type="match status" value="1"/>
</dbReference>
<name>A0A2G1DEI8_9BACT</name>
<comment type="similarity">
    <text evidence="1 3">Belongs to the pirin family.</text>
</comment>
<dbReference type="PIRSF" id="PIRSF006232">
    <property type="entry name" value="Pirin"/>
    <property type="match status" value="1"/>
</dbReference>
<evidence type="ECO:0000313" key="6">
    <source>
        <dbReference type="EMBL" id="AXX91174.1"/>
    </source>
</evidence>
<dbReference type="InterPro" id="IPR003829">
    <property type="entry name" value="Pirin_N_dom"/>
</dbReference>
<evidence type="ECO:0000256" key="3">
    <source>
        <dbReference type="RuleBase" id="RU003457"/>
    </source>
</evidence>
<dbReference type="Proteomes" id="UP000221222">
    <property type="component" value="Unassembled WGS sequence"/>
</dbReference>
<feature type="binding site" evidence="2">
    <location>
        <position position="103"/>
    </location>
    <ligand>
        <name>Fe cation</name>
        <dbReference type="ChEBI" id="CHEBI:24875"/>
    </ligand>
</feature>
<dbReference type="PANTHER" id="PTHR43212:SF3">
    <property type="entry name" value="QUERCETIN 2,3-DIOXYGENASE"/>
    <property type="match status" value="1"/>
</dbReference>
<dbReference type="AlphaFoldDB" id="A0A2G1DEI8"/>
<evidence type="ECO:0000313" key="8">
    <source>
        <dbReference type="Proteomes" id="UP000221222"/>
    </source>
</evidence>
<organism evidence="7 8">
    <name type="scientific">Malaciobacter molluscorum LMG 25693</name>
    <dbReference type="NCBI Taxonomy" id="870501"/>
    <lineage>
        <taxon>Bacteria</taxon>
        <taxon>Pseudomonadati</taxon>
        <taxon>Campylobacterota</taxon>
        <taxon>Epsilonproteobacteria</taxon>
        <taxon>Campylobacterales</taxon>
        <taxon>Arcobacteraceae</taxon>
        <taxon>Malaciobacter</taxon>
    </lineage>
</organism>
<evidence type="ECO:0000313" key="7">
    <source>
        <dbReference type="EMBL" id="PHO16912.1"/>
    </source>
</evidence>
<dbReference type="InterPro" id="IPR011051">
    <property type="entry name" value="RmlC_Cupin_sf"/>
</dbReference>
<dbReference type="KEGG" id="amol:AMOL_0135"/>
<protein>
    <submittedName>
        <fullName evidence="6">Pirin family protein</fullName>
    </submittedName>
</protein>
<evidence type="ECO:0000256" key="2">
    <source>
        <dbReference type="PIRSR" id="PIRSR006232-1"/>
    </source>
</evidence>
<dbReference type="SUPFAM" id="SSF51182">
    <property type="entry name" value="RmlC-like cupins"/>
    <property type="match status" value="1"/>
</dbReference>
<dbReference type="Proteomes" id="UP000262712">
    <property type="component" value="Chromosome"/>
</dbReference>
<keyword evidence="2" id="KW-0479">Metal-binding</keyword>
<dbReference type="Pfam" id="PF17954">
    <property type="entry name" value="Pirin_C_2"/>
    <property type="match status" value="1"/>
</dbReference>
<feature type="domain" description="Pirin N-terminal" evidence="4">
    <location>
        <begin position="12"/>
        <end position="118"/>
    </location>
</feature>
<dbReference type="PANTHER" id="PTHR43212">
    <property type="entry name" value="QUERCETIN 2,3-DIOXYGENASE"/>
    <property type="match status" value="1"/>
</dbReference>
<evidence type="ECO:0000313" key="9">
    <source>
        <dbReference type="Proteomes" id="UP000262712"/>
    </source>
</evidence>
<comment type="cofactor">
    <cofactor evidence="2">
        <name>Fe cation</name>
        <dbReference type="ChEBI" id="CHEBI:24875"/>
    </cofactor>
    <text evidence="2">Binds 1 Fe cation per subunit.</text>
</comment>
<proteinExistence type="inferred from homology"/>
<gene>
    <name evidence="6" type="ORF">AMOL_0135</name>
    <name evidence="7" type="ORF">CPU12_13100</name>
</gene>
<dbReference type="EMBL" id="NXFY01000029">
    <property type="protein sequence ID" value="PHO16912.1"/>
    <property type="molecule type" value="Genomic_DNA"/>
</dbReference>
<keyword evidence="2" id="KW-0408">Iron</keyword>
<evidence type="ECO:0000259" key="5">
    <source>
        <dbReference type="Pfam" id="PF17954"/>
    </source>
</evidence>
<feature type="binding site" evidence="2">
    <location>
        <position position="57"/>
    </location>
    <ligand>
        <name>Fe cation</name>
        <dbReference type="ChEBI" id="CHEBI:24875"/>
    </ligand>
</feature>
<dbReference type="Pfam" id="PF02678">
    <property type="entry name" value="Pirin"/>
    <property type="match status" value="1"/>
</dbReference>
<evidence type="ECO:0000259" key="4">
    <source>
        <dbReference type="Pfam" id="PF02678"/>
    </source>
</evidence>
<dbReference type="EMBL" id="CP032098">
    <property type="protein sequence ID" value="AXX91174.1"/>
    <property type="molecule type" value="Genomic_DNA"/>
</dbReference>
<dbReference type="RefSeq" id="WP_099343571.1">
    <property type="nucleotide sequence ID" value="NZ_CP032098.1"/>
</dbReference>
<evidence type="ECO:0000256" key="1">
    <source>
        <dbReference type="ARBA" id="ARBA00008416"/>
    </source>
</evidence>
<dbReference type="InterPro" id="IPR014710">
    <property type="entry name" value="RmlC-like_jellyroll"/>
</dbReference>
<dbReference type="InterPro" id="IPR041602">
    <property type="entry name" value="Quercetinase_C"/>
</dbReference>
<dbReference type="GO" id="GO:0046872">
    <property type="term" value="F:metal ion binding"/>
    <property type="evidence" value="ECO:0007669"/>
    <property type="project" value="UniProtKB-KW"/>
</dbReference>
<feature type="domain" description="Quercetin 2,3-dioxygenase C-terminal cupin" evidence="5">
    <location>
        <begin position="146"/>
        <end position="230"/>
    </location>
</feature>
<dbReference type="InterPro" id="IPR012093">
    <property type="entry name" value="Pirin"/>
</dbReference>
<feature type="binding site" evidence="2">
    <location>
        <position position="101"/>
    </location>
    <ligand>
        <name>Fe cation</name>
        <dbReference type="ChEBI" id="CHEBI:24875"/>
    </ligand>
</feature>